<protein>
    <submittedName>
        <fullName evidence="2">Uncharacterized protein</fullName>
    </submittedName>
</protein>
<reference evidence="2 3" key="1">
    <citation type="submission" date="2018-02" db="EMBL/GenBank/DDBJ databases">
        <title>Comparative genomes isolates from brazilian mangrove.</title>
        <authorList>
            <person name="Araujo J.E."/>
            <person name="Taketani R.G."/>
            <person name="Silva M.C.P."/>
            <person name="Loureco M.V."/>
            <person name="Andreote F.D."/>
        </authorList>
    </citation>
    <scope>NUCLEOTIDE SEQUENCE [LARGE SCALE GENOMIC DNA]</scope>
    <source>
        <strain evidence="2 3">Nap-Phe MGV</strain>
    </source>
</reference>
<dbReference type="OrthoDB" id="284176at2"/>
<name>A0A2S8GS10_9BACT</name>
<evidence type="ECO:0000313" key="2">
    <source>
        <dbReference type="EMBL" id="PQO47213.1"/>
    </source>
</evidence>
<dbReference type="AlphaFoldDB" id="A0A2S8GS10"/>
<evidence type="ECO:0000313" key="3">
    <source>
        <dbReference type="Proteomes" id="UP000237819"/>
    </source>
</evidence>
<dbReference type="Proteomes" id="UP000237819">
    <property type="component" value="Unassembled WGS sequence"/>
</dbReference>
<comment type="caution">
    <text evidence="2">The sequence shown here is derived from an EMBL/GenBank/DDBJ whole genome shotgun (WGS) entry which is preliminary data.</text>
</comment>
<organism evidence="2 3">
    <name type="scientific">Blastopirellula marina</name>
    <dbReference type="NCBI Taxonomy" id="124"/>
    <lineage>
        <taxon>Bacteria</taxon>
        <taxon>Pseudomonadati</taxon>
        <taxon>Planctomycetota</taxon>
        <taxon>Planctomycetia</taxon>
        <taxon>Pirellulales</taxon>
        <taxon>Pirellulaceae</taxon>
        <taxon>Blastopirellula</taxon>
    </lineage>
</organism>
<gene>
    <name evidence="2" type="ORF">C5Y93_04005</name>
</gene>
<keyword evidence="1" id="KW-0812">Transmembrane</keyword>
<evidence type="ECO:0000256" key="1">
    <source>
        <dbReference type="SAM" id="Phobius"/>
    </source>
</evidence>
<feature type="transmembrane region" description="Helical" evidence="1">
    <location>
        <begin position="5"/>
        <end position="23"/>
    </location>
</feature>
<feature type="transmembrane region" description="Helical" evidence="1">
    <location>
        <begin position="63"/>
        <end position="85"/>
    </location>
</feature>
<proteinExistence type="predicted"/>
<dbReference type="EMBL" id="PUHZ01000005">
    <property type="protein sequence ID" value="PQO47213.1"/>
    <property type="molecule type" value="Genomic_DNA"/>
</dbReference>
<sequence length="93" mass="10836">MTLIVWLIVLNIPVYWLLGWIMFDSTHNAADSFWETTISILKAVFIPRIVRVMMDDEPATDGSVFNTFFFFFGCIAVVAGEYYLLMKYVWPPE</sequence>
<accession>A0A2S8GS10</accession>
<dbReference type="RefSeq" id="WP_105334101.1">
    <property type="nucleotide sequence ID" value="NZ_PUHZ01000005.1"/>
</dbReference>
<keyword evidence="1" id="KW-1133">Transmembrane helix</keyword>
<keyword evidence="1" id="KW-0472">Membrane</keyword>